<keyword evidence="12" id="KW-0963">Cytoplasm</keyword>
<name>A0A5E6SBP5_PSEFL</name>
<dbReference type="InterPro" id="IPR022278">
    <property type="entry name" value="Pser_aminoTfrase"/>
</dbReference>
<dbReference type="Gene3D" id="3.90.1150.10">
    <property type="entry name" value="Aspartate Aminotransferase, domain 1"/>
    <property type="match status" value="1"/>
</dbReference>
<evidence type="ECO:0000256" key="3">
    <source>
        <dbReference type="ARBA" id="ARBA00006904"/>
    </source>
</evidence>
<dbReference type="NCBIfam" id="TIGR01364">
    <property type="entry name" value="serC_1"/>
    <property type="match status" value="1"/>
</dbReference>
<dbReference type="NCBIfam" id="NF003764">
    <property type="entry name" value="PRK05355.1"/>
    <property type="match status" value="1"/>
</dbReference>
<evidence type="ECO:0000259" key="14">
    <source>
        <dbReference type="Pfam" id="PF00266"/>
    </source>
</evidence>
<evidence type="ECO:0000256" key="6">
    <source>
        <dbReference type="ARBA" id="ARBA00022679"/>
    </source>
</evidence>
<feature type="binding site" evidence="12">
    <location>
        <position position="291"/>
    </location>
    <ligand>
        <name>pyridoxal 5'-phosphate</name>
        <dbReference type="ChEBI" id="CHEBI:597326"/>
    </ligand>
</feature>
<comment type="caution">
    <text evidence="12">Lacks conserved residue(s) required for the propagation of feature annotation.</text>
</comment>
<feature type="binding site" evidence="12">
    <location>
        <position position="198"/>
    </location>
    <ligand>
        <name>pyridoxal 5'-phosphate</name>
        <dbReference type="ChEBI" id="CHEBI:597326"/>
    </ligand>
</feature>
<dbReference type="InterPro" id="IPR000192">
    <property type="entry name" value="Aminotrans_V_dom"/>
</dbReference>
<dbReference type="AlphaFoldDB" id="A0A5E6SBP5"/>
<comment type="pathway">
    <text evidence="1 12">Cofactor biosynthesis; pyridoxine 5'-phosphate biosynthesis; pyridoxine 5'-phosphate from D-erythrose 4-phosphate: step 3/5.</text>
</comment>
<evidence type="ECO:0000313" key="16">
    <source>
        <dbReference type="Proteomes" id="UP000326241"/>
    </source>
</evidence>
<comment type="catalytic activity">
    <reaction evidence="10 12">
        <text>4-(phosphooxy)-L-threonine + 2-oxoglutarate = (R)-3-hydroxy-2-oxo-4-phosphooxybutanoate + L-glutamate</text>
        <dbReference type="Rhea" id="RHEA:16573"/>
        <dbReference type="ChEBI" id="CHEBI:16810"/>
        <dbReference type="ChEBI" id="CHEBI:29985"/>
        <dbReference type="ChEBI" id="CHEBI:58452"/>
        <dbReference type="ChEBI" id="CHEBI:58538"/>
        <dbReference type="EC" id="2.6.1.52"/>
    </reaction>
</comment>
<feature type="compositionally biased region" description="Polar residues" evidence="13">
    <location>
        <begin position="1"/>
        <end position="13"/>
    </location>
</feature>
<comment type="pathway">
    <text evidence="2 12">Amino-acid biosynthesis; L-serine biosynthesis; L-serine from 3-phospho-D-glycerate: step 2/3.</text>
</comment>
<dbReference type="Proteomes" id="UP000326241">
    <property type="component" value="Unassembled WGS sequence"/>
</dbReference>
<keyword evidence="8 12" id="KW-0664">Pyridoxine biosynthesis</keyword>
<dbReference type="HAMAP" id="MF_00160">
    <property type="entry name" value="SerC_aminotrans_5"/>
    <property type="match status" value="1"/>
</dbReference>
<feature type="binding site" evidence="12">
    <location>
        <begin position="172"/>
        <end position="173"/>
    </location>
    <ligand>
        <name>pyridoxal 5'-phosphate</name>
        <dbReference type="ChEBI" id="CHEBI:597326"/>
    </ligand>
</feature>
<accession>A0A5E6SBP5</accession>
<feature type="binding site" evidence="12">
    <location>
        <position position="138"/>
    </location>
    <ligand>
        <name>L-glutamate</name>
        <dbReference type="ChEBI" id="CHEBI:29985"/>
    </ligand>
</feature>
<comment type="subunit">
    <text evidence="12">Homodimer.</text>
</comment>
<dbReference type="InterPro" id="IPR015421">
    <property type="entry name" value="PyrdxlP-dep_Trfase_major"/>
</dbReference>
<dbReference type="FunFam" id="3.90.1150.10:FF:000006">
    <property type="entry name" value="Phosphoserine aminotransferase"/>
    <property type="match status" value="1"/>
</dbReference>
<evidence type="ECO:0000256" key="11">
    <source>
        <dbReference type="ARBA" id="ARBA00049007"/>
    </source>
</evidence>
<feature type="binding site" evidence="12">
    <location>
        <position position="248"/>
    </location>
    <ligand>
        <name>pyridoxal 5'-phosphate</name>
        <dbReference type="ChEBI" id="CHEBI:597326"/>
    </ligand>
</feature>
<dbReference type="Pfam" id="PF00266">
    <property type="entry name" value="Aminotran_5"/>
    <property type="match status" value="1"/>
</dbReference>
<reference evidence="15 16" key="1">
    <citation type="submission" date="2019-09" db="EMBL/GenBank/DDBJ databases">
        <authorList>
            <person name="Chandra G."/>
            <person name="Truman W A."/>
        </authorList>
    </citation>
    <scope>NUCLEOTIDE SEQUENCE [LARGE SCALE GENOMIC DNA]</scope>
    <source>
        <strain evidence="15">PS624</strain>
    </source>
</reference>
<dbReference type="PANTHER" id="PTHR43247">
    <property type="entry name" value="PHOSPHOSERINE AMINOTRANSFERASE"/>
    <property type="match status" value="1"/>
</dbReference>
<dbReference type="GO" id="GO:0030170">
    <property type="term" value="F:pyridoxal phosphate binding"/>
    <property type="evidence" value="ECO:0007669"/>
    <property type="project" value="UniProtKB-UniRule"/>
</dbReference>
<dbReference type="GO" id="GO:0004648">
    <property type="term" value="F:O-phospho-L-serine:2-oxoglutarate aminotransferase activity"/>
    <property type="evidence" value="ECO:0007669"/>
    <property type="project" value="UniProtKB-UniRule"/>
</dbReference>
<dbReference type="InterPro" id="IPR015422">
    <property type="entry name" value="PyrdxlP-dep_Trfase_small"/>
</dbReference>
<evidence type="ECO:0000256" key="8">
    <source>
        <dbReference type="ARBA" id="ARBA00023096"/>
    </source>
</evidence>
<organism evidence="15 16">
    <name type="scientific">Pseudomonas fluorescens</name>
    <dbReference type="NCBI Taxonomy" id="294"/>
    <lineage>
        <taxon>Bacteria</taxon>
        <taxon>Pseudomonadati</taxon>
        <taxon>Pseudomonadota</taxon>
        <taxon>Gammaproteobacteria</taxon>
        <taxon>Pseudomonadales</taxon>
        <taxon>Pseudomonadaceae</taxon>
        <taxon>Pseudomonas</taxon>
    </lineage>
</organism>
<protein>
    <recommendedName>
        <fullName evidence="12">Phosphoserine aminotransferase</fullName>
        <ecNumber evidence="12">2.6.1.52</ecNumber>
    </recommendedName>
    <alternativeName>
        <fullName evidence="12">Phosphohydroxythreonine aminotransferase</fullName>
        <shortName evidence="12">PSAT</shortName>
    </alternativeName>
</protein>
<keyword evidence="5 12" id="KW-0028">Amino-acid biosynthesis</keyword>
<evidence type="ECO:0000256" key="9">
    <source>
        <dbReference type="ARBA" id="ARBA00023299"/>
    </source>
</evidence>
<dbReference type="InterPro" id="IPR015424">
    <property type="entry name" value="PyrdxlP-dep_Trfase"/>
</dbReference>
<comment type="similarity">
    <text evidence="3 12">Belongs to the class-V pyridoxal-phosphate-dependent aminotransferase family. SerC subfamily.</text>
</comment>
<comment type="catalytic activity">
    <reaction evidence="11 12">
        <text>O-phospho-L-serine + 2-oxoglutarate = 3-phosphooxypyruvate + L-glutamate</text>
        <dbReference type="Rhea" id="RHEA:14329"/>
        <dbReference type="ChEBI" id="CHEBI:16810"/>
        <dbReference type="ChEBI" id="CHEBI:18110"/>
        <dbReference type="ChEBI" id="CHEBI:29985"/>
        <dbReference type="ChEBI" id="CHEBI:57524"/>
        <dbReference type="EC" id="2.6.1.52"/>
    </reaction>
</comment>
<evidence type="ECO:0000256" key="13">
    <source>
        <dbReference type="SAM" id="MobiDB-lite"/>
    </source>
</evidence>
<keyword evidence="7 12" id="KW-0663">Pyridoxal phosphate</keyword>
<dbReference type="GO" id="GO:0005737">
    <property type="term" value="C:cytoplasm"/>
    <property type="evidence" value="ECO:0007669"/>
    <property type="project" value="UniProtKB-SubCell"/>
</dbReference>
<dbReference type="UniPathway" id="UPA00135">
    <property type="reaction ID" value="UER00197"/>
</dbReference>
<evidence type="ECO:0000313" key="15">
    <source>
        <dbReference type="EMBL" id="VVM78374.1"/>
    </source>
</evidence>
<feature type="region of interest" description="Disordered" evidence="13">
    <location>
        <begin position="1"/>
        <end position="30"/>
    </location>
</feature>
<dbReference type="GO" id="GO:0006564">
    <property type="term" value="P:L-serine biosynthetic process"/>
    <property type="evidence" value="ECO:0007669"/>
    <property type="project" value="UniProtKB-UniRule"/>
</dbReference>
<gene>
    <name evidence="12 15" type="primary">serC</name>
    <name evidence="15" type="ORF">PS624_02176</name>
</gene>
<feature type="modified residue" description="N6-(pyridoxal phosphate)lysine" evidence="12">
    <location>
        <position position="292"/>
    </location>
</feature>
<proteinExistence type="inferred from homology"/>
<dbReference type="SUPFAM" id="SSF53383">
    <property type="entry name" value="PLP-dependent transferases"/>
    <property type="match status" value="1"/>
</dbReference>
<keyword evidence="9 12" id="KW-0718">Serine biosynthesis</keyword>
<dbReference type="GO" id="GO:0008615">
    <property type="term" value="P:pyridoxine biosynthetic process"/>
    <property type="evidence" value="ECO:0007669"/>
    <property type="project" value="UniProtKB-UniRule"/>
</dbReference>
<keyword evidence="6 12" id="KW-0808">Transferase</keyword>
<feature type="binding site" evidence="12">
    <location>
        <begin position="333"/>
        <end position="334"/>
    </location>
    <ligand>
        <name>pyridoxal 5'-phosphate</name>
        <dbReference type="ChEBI" id="CHEBI:597326"/>
    </ligand>
</feature>
<feature type="binding site" evidence="12">
    <location>
        <position position="268"/>
    </location>
    <ligand>
        <name>pyridoxal 5'-phosphate</name>
        <dbReference type="ChEBI" id="CHEBI:597326"/>
    </ligand>
</feature>
<evidence type="ECO:0000256" key="2">
    <source>
        <dbReference type="ARBA" id="ARBA00005099"/>
    </source>
</evidence>
<evidence type="ECO:0000256" key="5">
    <source>
        <dbReference type="ARBA" id="ARBA00022605"/>
    </source>
</evidence>
<keyword evidence="4 12" id="KW-0032">Aminotransferase</keyword>
<evidence type="ECO:0000256" key="12">
    <source>
        <dbReference type="HAMAP-Rule" id="MF_00160"/>
    </source>
</evidence>
<evidence type="ECO:0000256" key="10">
    <source>
        <dbReference type="ARBA" id="ARBA00047630"/>
    </source>
</evidence>
<sequence>MLAKTSNSTPQQTKNRKNKRTNEGADENSPPCYLSRLKICDTAQDRSHALRGNAARDAPRPMTQSVIGCIPTQSVGTIIRRPIDLSDHQIRARLDVSKRAYNFCAGPAALPEAVLQRAQGELLDWHGKGLSVMEMSHRSDEFVSIATQAEQDLRDLLNIPSNYKVLFLQGGASQQFAQIPLNLLPEGGSADYIDTGIWSQKAIEEASRYGHVNVAATAKPYDYFAIPGQNEWNLSKDAAYVHYAPNETIGGLEFQWIPEVGDVPLVADMSSDILSRPVDISRFGMIYAGAQKNIGPSGIVVNIIREDLLGKARSLCPTMLNYKVAADNGSMYNTPPTLAWYLSGLVFQWLKEQGGVEAIARLNDVKQRTLYDFIDASGLYSNPINKSDRSWMNVPFRLADDRLDKPFLVGAEERGLLNLKGHRSVGGMRASIYNAVDITAVNALVAYMAEFEKEHG</sequence>
<dbReference type="EMBL" id="CABVGZ010000018">
    <property type="protein sequence ID" value="VVM78374.1"/>
    <property type="molecule type" value="Genomic_DNA"/>
</dbReference>
<dbReference type="Gene3D" id="3.40.640.10">
    <property type="entry name" value="Type I PLP-dependent aspartate aminotransferase-like (Major domain)"/>
    <property type="match status" value="1"/>
</dbReference>
<dbReference type="FunFam" id="3.40.640.10:FF:000010">
    <property type="entry name" value="Phosphoserine aminotransferase"/>
    <property type="match status" value="1"/>
</dbReference>
<dbReference type="PANTHER" id="PTHR43247:SF1">
    <property type="entry name" value="PHOSPHOSERINE AMINOTRANSFERASE"/>
    <property type="match status" value="1"/>
</dbReference>
<evidence type="ECO:0000256" key="4">
    <source>
        <dbReference type="ARBA" id="ARBA00022576"/>
    </source>
</evidence>
<feature type="domain" description="Aminotransferase class V" evidence="14">
    <location>
        <begin position="101"/>
        <end position="444"/>
    </location>
</feature>
<dbReference type="CDD" id="cd00611">
    <property type="entry name" value="PSAT_like"/>
    <property type="match status" value="1"/>
</dbReference>
<comment type="function">
    <text evidence="12">Catalyzes the reversible conversion of 3-phosphohydroxypyruvate to phosphoserine and of 3-hydroxy-2-oxo-4-phosphonooxybutanoate to phosphohydroxythreonine.</text>
</comment>
<dbReference type="UniPathway" id="UPA00244">
    <property type="reaction ID" value="UER00311"/>
</dbReference>
<comment type="subcellular location">
    <subcellularLocation>
        <location evidence="12">Cytoplasm</location>
    </subcellularLocation>
</comment>
<dbReference type="EC" id="2.6.1.52" evidence="12"/>
<comment type="cofactor">
    <cofactor evidence="12">
        <name>pyridoxal 5'-phosphate</name>
        <dbReference type="ChEBI" id="CHEBI:597326"/>
    </cofactor>
    <text evidence="12">Binds 1 pyridoxal phosphate per subunit.</text>
</comment>
<evidence type="ECO:0000256" key="1">
    <source>
        <dbReference type="ARBA" id="ARBA00004915"/>
    </source>
</evidence>
<evidence type="ECO:0000256" key="7">
    <source>
        <dbReference type="ARBA" id="ARBA00022898"/>
    </source>
</evidence>